<evidence type="ECO:0000313" key="2">
    <source>
        <dbReference type="EMBL" id="RBB34498.1"/>
    </source>
</evidence>
<proteinExistence type="predicted"/>
<sequence>MSGGGDSLFPWRASQVATERQRSWRMWTAKIHLTAAWQGRDECGTPWRVDMGGLFTRCLQGMMPLRQNRHAYERACALFAGHRHRLDSSKARDRTCHVTHEKTGRNLESISRVETEKYDQADTRE</sequence>
<feature type="region of interest" description="Disordered" evidence="1">
    <location>
        <begin position="90"/>
        <end position="125"/>
    </location>
</feature>
<keyword evidence="3" id="KW-1185">Reference proteome</keyword>
<comment type="caution">
    <text evidence="2">The sequence shown here is derived from an EMBL/GenBank/DDBJ whole genome shotgun (WGS) entry which is preliminary data.</text>
</comment>
<reference evidence="2 3" key="1">
    <citation type="submission" date="2018-06" db="EMBL/GenBank/DDBJ databases">
        <title>Draft genome sequence of Burkholderia reimsis strain BE51 isolated from a French agricultural soil.</title>
        <authorList>
            <person name="Esmaeel Q."/>
        </authorList>
    </citation>
    <scope>NUCLEOTIDE SEQUENCE [LARGE SCALE GENOMIC DNA]</scope>
    <source>
        <strain evidence="2 3">BE51</strain>
    </source>
</reference>
<protein>
    <submittedName>
        <fullName evidence="2">Uncharacterized protein</fullName>
    </submittedName>
</protein>
<evidence type="ECO:0000256" key="1">
    <source>
        <dbReference type="SAM" id="MobiDB-lite"/>
    </source>
</evidence>
<name>A0A365QLN2_9BURK</name>
<dbReference type="AlphaFoldDB" id="A0A365QLN2"/>
<evidence type="ECO:0000313" key="3">
    <source>
        <dbReference type="Proteomes" id="UP000252458"/>
    </source>
</evidence>
<dbReference type="EMBL" id="QMFZ01000035">
    <property type="protein sequence ID" value="RBB34498.1"/>
    <property type="molecule type" value="Genomic_DNA"/>
</dbReference>
<accession>A0A365QLN2</accession>
<gene>
    <name evidence="2" type="ORF">DPV79_31640</name>
</gene>
<dbReference type="Proteomes" id="UP000252458">
    <property type="component" value="Unassembled WGS sequence"/>
</dbReference>
<organism evidence="2 3">
    <name type="scientific">Burkholderia reimsis</name>
    <dbReference type="NCBI Taxonomy" id="2234132"/>
    <lineage>
        <taxon>Bacteria</taxon>
        <taxon>Pseudomonadati</taxon>
        <taxon>Pseudomonadota</taxon>
        <taxon>Betaproteobacteria</taxon>
        <taxon>Burkholderiales</taxon>
        <taxon>Burkholderiaceae</taxon>
        <taxon>Burkholderia</taxon>
    </lineage>
</organism>